<dbReference type="Proteomes" id="UP000702425">
    <property type="component" value="Unassembled WGS sequence"/>
</dbReference>
<gene>
    <name evidence="1" type="ORF">E5S67_06396</name>
</gene>
<reference evidence="1 2" key="1">
    <citation type="journal article" date="2020" name="Sci. Rep.">
        <title>A novel cyanobacterial geosmin producer, revising GeoA distribution and dispersion patterns in Bacteria.</title>
        <authorList>
            <person name="Churro C."/>
            <person name="Semedo-Aguiar A.P."/>
            <person name="Silva A.D."/>
            <person name="Pereira-Leal J.B."/>
            <person name="Leite R.B."/>
        </authorList>
    </citation>
    <scope>NUCLEOTIDE SEQUENCE [LARGE SCALE GENOMIC DNA]</scope>
    <source>
        <strain evidence="1 2">IPMA8</strain>
    </source>
</reference>
<organism evidence="1 2">
    <name type="scientific">Microcoleus asticus IPMA8</name>
    <dbReference type="NCBI Taxonomy" id="2563858"/>
    <lineage>
        <taxon>Bacteria</taxon>
        <taxon>Bacillati</taxon>
        <taxon>Cyanobacteriota</taxon>
        <taxon>Cyanophyceae</taxon>
        <taxon>Oscillatoriophycideae</taxon>
        <taxon>Oscillatoriales</taxon>
        <taxon>Microcoleaceae</taxon>
        <taxon>Microcoleus</taxon>
        <taxon>Microcoleus asticus</taxon>
    </lineage>
</organism>
<comment type="caution">
    <text evidence="1">The sequence shown here is derived from an EMBL/GenBank/DDBJ whole genome shotgun (WGS) entry which is preliminary data.</text>
</comment>
<dbReference type="EMBL" id="SRRZ01000278">
    <property type="protein sequence ID" value="NQE38611.1"/>
    <property type="molecule type" value="Genomic_DNA"/>
</dbReference>
<protein>
    <submittedName>
        <fullName evidence="1">Uncharacterized protein</fullName>
    </submittedName>
</protein>
<accession>A0ABX2D820</accession>
<name>A0ABX2D820_9CYAN</name>
<proteinExistence type="predicted"/>
<evidence type="ECO:0000313" key="1">
    <source>
        <dbReference type="EMBL" id="NQE38611.1"/>
    </source>
</evidence>
<keyword evidence="2" id="KW-1185">Reference proteome</keyword>
<evidence type="ECO:0000313" key="2">
    <source>
        <dbReference type="Proteomes" id="UP000702425"/>
    </source>
</evidence>
<sequence length="47" mass="5462">MILSEPIKLTFKDAAKKLTGYRRRDFMAKVAEDYFNSSARKVETFMG</sequence>
<dbReference type="RefSeq" id="WP_172193441.1">
    <property type="nucleotide sequence ID" value="NZ_CAWPPK010000199.1"/>
</dbReference>